<feature type="domain" description="HTH arsR-type" evidence="1">
    <location>
        <begin position="1"/>
        <end position="91"/>
    </location>
</feature>
<dbReference type="RefSeq" id="WP_068273733.1">
    <property type="nucleotide sequence ID" value="NZ_LQZG01000002.1"/>
</dbReference>
<dbReference type="STRING" id="262209.AWH69_07705"/>
<sequence length="117" mass="13019">MADELSTTFAALADPTRRAILTRLGDGEATVSELAQPFAMSLPAISKHLSVLERAGLISKTPDAQRRRCRLEATPLQDATTWLELYREHWERRLDDLGDYLATMSTPSTQGTTQEKS</sequence>
<keyword evidence="3" id="KW-1185">Reference proteome</keyword>
<dbReference type="Pfam" id="PF12840">
    <property type="entry name" value="HTH_20"/>
    <property type="match status" value="1"/>
</dbReference>
<dbReference type="AlphaFoldDB" id="A0A176QDQ3"/>
<name>A0A176QDQ3_9MICO</name>
<dbReference type="PANTHER" id="PTHR38600:SF2">
    <property type="entry name" value="SLL0088 PROTEIN"/>
    <property type="match status" value="1"/>
</dbReference>
<dbReference type="PRINTS" id="PR00778">
    <property type="entry name" value="HTHARSR"/>
</dbReference>
<dbReference type="InterPro" id="IPR011991">
    <property type="entry name" value="ArsR-like_HTH"/>
</dbReference>
<protein>
    <submittedName>
        <fullName evidence="2">ArsR family transcriptional regulator</fullName>
    </submittedName>
</protein>
<dbReference type="InterPro" id="IPR001845">
    <property type="entry name" value="HTH_ArsR_DNA-bd_dom"/>
</dbReference>
<dbReference type="Proteomes" id="UP000076976">
    <property type="component" value="Unassembled WGS sequence"/>
</dbReference>
<dbReference type="GO" id="GO:0003700">
    <property type="term" value="F:DNA-binding transcription factor activity"/>
    <property type="evidence" value="ECO:0007669"/>
    <property type="project" value="InterPro"/>
</dbReference>
<accession>A0A176QDQ3</accession>
<dbReference type="PANTHER" id="PTHR38600">
    <property type="entry name" value="TRANSCRIPTIONAL REGULATORY PROTEIN"/>
    <property type="match status" value="1"/>
</dbReference>
<evidence type="ECO:0000313" key="3">
    <source>
        <dbReference type="Proteomes" id="UP000076976"/>
    </source>
</evidence>
<dbReference type="SUPFAM" id="SSF46785">
    <property type="entry name" value="Winged helix' DNA-binding domain"/>
    <property type="match status" value="1"/>
</dbReference>
<reference evidence="2 3" key="1">
    <citation type="submission" date="2016-01" db="EMBL/GenBank/DDBJ databases">
        <title>Janibacter melonis strain CD11_4 genome sequencing and assembly.</title>
        <authorList>
            <person name="Nair G.R."/>
            <person name="Kaur G."/>
            <person name="Chander A.M."/>
            <person name="Mayilraj S."/>
        </authorList>
    </citation>
    <scope>NUCLEOTIDE SEQUENCE [LARGE SCALE GENOMIC DNA]</scope>
    <source>
        <strain evidence="2 3">CD11-4</strain>
    </source>
</reference>
<dbReference type="EMBL" id="LQZG01000002">
    <property type="protein sequence ID" value="OAB87898.1"/>
    <property type="molecule type" value="Genomic_DNA"/>
</dbReference>
<dbReference type="SMART" id="SM00418">
    <property type="entry name" value="HTH_ARSR"/>
    <property type="match status" value="1"/>
</dbReference>
<dbReference type="NCBIfam" id="NF033788">
    <property type="entry name" value="HTH_metalloreg"/>
    <property type="match status" value="1"/>
</dbReference>
<organism evidence="2 3">
    <name type="scientific">Janibacter melonis</name>
    <dbReference type="NCBI Taxonomy" id="262209"/>
    <lineage>
        <taxon>Bacteria</taxon>
        <taxon>Bacillati</taxon>
        <taxon>Actinomycetota</taxon>
        <taxon>Actinomycetes</taxon>
        <taxon>Micrococcales</taxon>
        <taxon>Intrasporangiaceae</taxon>
        <taxon>Janibacter</taxon>
    </lineage>
</organism>
<dbReference type="InterPro" id="IPR036388">
    <property type="entry name" value="WH-like_DNA-bd_sf"/>
</dbReference>
<dbReference type="Gene3D" id="1.10.10.10">
    <property type="entry name" value="Winged helix-like DNA-binding domain superfamily/Winged helix DNA-binding domain"/>
    <property type="match status" value="1"/>
</dbReference>
<gene>
    <name evidence="2" type="ORF">AWH69_07705</name>
</gene>
<proteinExistence type="predicted"/>
<dbReference type="InterPro" id="IPR036390">
    <property type="entry name" value="WH_DNA-bd_sf"/>
</dbReference>
<evidence type="ECO:0000313" key="2">
    <source>
        <dbReference type="EMBL" id="OAB87898.1"/>
    </source>
</evidence>
<dbReference type="PROSITE" id="PS50987">
    <property type="entry name" value="HTH_ARSR_2"/>
    <property type="match status" value="1"/>
</dbReference>
<dbReference type="CDD" id="cd00090">
    <property type="entry name" value="HTH_ARSR"/>
    <property type="match status" value="1"/>
</dbReference>
<evidence type="ECO:0000259" key="1">
    <source>
        <dbReference type="PROSITE" id="PS50987"/>
    </source>
</evidence>
<comment type="caution">
    <text evidence="2">The sequence shown here is derived from an EMBL/GenBank/DDBJ whole genome shotgun (WGS) entry which is preliminary data.</text>
</comment>